<dbReference type="Proteomes" id="UP000011991">
    <property type="component" value="Unassembled WGS sequence"/>
</dbReference>
<reference evidence="1 2" key="1">
    <citation type="journal article" date="2013" name="Mar. Genomics">
        <title>Expression of sulfatases in Rhodopirellula baltica and the diversity of sulfatases in the genus Rhodopirellula.</title>
        <authorList>
            <person name="Wegner C.E."/>
            <person name="Richter-Heitmann T."/>
            <person name="Klindworth A."/>
            <person name="Klockow C."/>
            <person name="Richter M."/>
            <person name="Achstetter T."/>
            <person name="Glockner F.O."/>
            <person name="Harder J."/>
        </authorList>
    </citation>
    <scope>NUCLEOTIDE SEQUENCE [LARGE SCALE GENOMIC DNA]</scope>
    <source>
        <strain evidence="1 2">SM1</strain>
    </source>
</reference>
<accession>M5RT56</accession>
<dbReference type="EMBL" id="ANOG01000108">
    <property type="protein sequence ID" value="EMI22376.1"/>
    <property type="molecule type" value="Genomic_DNA"/>
</dbReference>
<comment type="caution">
    <text evidence="1">The sequence shown here is derived from an EMBL/GenBank/DDBJ whole genome shotgun (WGS) entry which is preliminary data.</text>
</comment>
<organism evidence="1 2">
    <name type="scientific">Rhodopirellula maiorica SM1</name>
    <dbReference type="NCBI Taxonomy" id="1265738"/>
    <lineage>
        <taxon>Bacteria</taxon>
        <taxon>Pseudomonadati</taxon>
        <taxon>Planctomycetota</taxon>
        <taxon>Planctomycetia</taxon>
        <taxon>Pirellulales</taxon>
        <taxon>Pirellulaceae</taxon>
        <taxon>Novipirellula</taxon>
    </lineage>
</organism>
<name>M5RT56_9BACT</name>
<evidence type="ECO:0000313" key="2">
    <source>
        <dbReference type="Proteomes" id="UP000011991"/>
    </source>
</evidence>
<keyword evidence="2" id="KW-1185">Reference proteome</keyword>
<evidence type="ECO:0000313" key="1">
    <source>
        <dbReference type="EMBL" id="EMI22376.1"/>
    </source>
</evidence>
<sequence>MSETRGKRSFLRRSDDWRYKLSSFADQRLAANASVTMMGDLAAVG</sequence>
<dbReference type="AlphaFoldDB" id="M5RT56"/>
<gene>
    <name evidence="1" type="ORF">RMSM_00688</name>
</gene>
<protein>
    <submittedName>
        <fullName evidence="1">Uncharacterized protein</fullName>
    </submittedName>
</protein>
<proteinExistence type="predicted"/>